<accession>A0ABR3UMV8</accession>
<evidence type="ECO:0000313" key="4">
    <source>
        <dbReference type="Proteomes" id="UP001578633"/>
    </source>
</evidence>
<keyword evidence="2" id="KW-0812">Transmembrane</keyword>
<dbReference type="PANTHER" id="PTHR35041:SF3">
    <property type="entry name" value="FORMYLMETHIONINE DEFORMYLASE-LIKE PROTEIN"/>
    <property type="match status" value="1"/>
</dbReference>
<proteinExistence type="predicted"/>
<organism evidence="3 4">
    <name type="scientific">Alternaria dauci</name>
    <dbReference type="NCBI Taxonomy" id="48095"/>
    <lineage>
        <taxon>Eukaryota</taxon>
        <taxon>Fungi</taxon>
        <taxon>Dikarya</taxon>
        <taxon>Ascomycota</taxon>
        <taxon>Pezizomycotina</taxon>
        <taxon>Dothideomycetes</taxon>
        <taxon>Pleosporomycetidae</taxon>
        <taxon>Pleosporales</taxon>
        <taxon>Pleosporineae</taxon>
        <taxon>Pleosporaceae</taxon>
        <taxon>Alternaria</taxon>
        <taxon>Alternaria sect. Porri</taxon>
    </lineage>
</organism>
<protein>
    <submittedName>
        <fullName evidence="3">Uncharacterized protein</fullName>
    </submittedName>
</protein>
<reference evidence="3 4" key="1">
    <citation type="submission" date="2024-09" db="EMBL/GenBank/DDBJ databases">
        <title>T2T genomes of carrot and Alternaria dauci and their utility for understanding host-pathogen interaction during carrot leaf blight disease.</title>
        <authorList>
            <person name="Liu W."/>
            <person name="Xu S."/>
            <person name="Ou C."/>
            <person name="Liu X."/>
            <person name="Zhuang F."/>
            <person name="Deng X.W."/>
        </authorList>
    </citation>
    <scope>NUCLEOTIDE SEQUENCE [LARGE SCALE GENOMIC DNA]</scope>
    <source>
        <strain evidence="3 4">A2016</strain>
    </source>
</reference>
<evidence type="ECO:0000313" key="3">
    <source>
        <dbReference type="EMBL" id="KAL1797664.1"/>
    </source>
</evidence>
<keyword evidence="4" id="KW-1185">Reference proteome</keyword>
<feature type="region of interest" description="Disordered" evidence="1">
    <location>
        <begin position="68"/>
        <end position="87"/>
    </location>
</feature>
<name>A0ABR3UMV8_9PLEO</name>
<feature type="transmembrane region" description="Helical" evidence="2">
    <location>
        <begin position="143"/>
        <end position="164"/>
    </location>
</feature>
<evidence type="ECO:0000256" key="2">
    <source>
        <dbReference type="SAM" id="Phobius"/>
    </source>
</evidence>
<feature type="transmembrane region" description="Helical" evidence="2">
    <location>
        <begin position="247"/>
        <end position="276"/>
    </location>
</feature>
<dbReference type="RefSeq" id="XP_069308248.1">
    <property type="nucleotide sequence ID" value="XM_069450455.1"/>
</dbReference>
<keyword evidence="2" id="KW-1133">Transmembrane helix</keyword>
<dbReference type="EMBL" id="JBHGVX010000003">
    <property type="protein sequence ID" value="KAL1797664.1"/>
    <property type="molecule type" value="Genomic_DNA"/>
</dbReference>
<feature type="compositionally biased region" description="Polar residues" evidence="1">
    <location>
        <begin position="1"/>
        <end position="10"/>
    </location>
</feature>
<evidence type="ECO:0000256" key="1">
    <source>
        <dbReference type="SAM" id="MobiDB-lite"/>
    </source>
</evidence>
<comment type="caution">
    <text evidence="3">The sequence shown here is derived from an EMBL/GenBank/DDBJ whole genome shotgun (WGS) entry which is preliminary data.</text>
</comment>
<feature type="region of interest" description="Disordered" evidence="1">
    <location>
        <begin position="1"/>
        <end position="52"/>
    </location>
</feature>
<keyword evidence="2" id="KW-0472">Membrane</keyword>
<feature type="compositionally biased region" description="Basic and acidic residues" evidence="1">
    <location>
        <begin position="33"/>
        <end position="50"/>
    </location>
</feature>
<gene>
    <name evidence="3" type="ORF">ACET3X_004270</name>
</gene>
<sequence length="794" mass="89209">MEPSNSTLRYSYSPAYPDTRIPESQYASTPARASDEFSETRRDVSSRSEEDISDLGLGIQMIPITSPKSTGAAHWRQNSNDKSHDMFSPVAFSPQPRPPYSRTPDTLYSFGSGISRMRTDPMTERLIAHRATQSTRWHVHWRIPALMGLAFFMGLVFALLQHFLYTFLHQRREEDEDKKFRLVLYGRALAYLSKVAFGACVVLVFRQRMWRAFRDRALTVLSIDQIFGATEDPSLFGNWEAVSGAPLLCAIAMVIWLIPLATIVFSPGALTFGIYLDNEVLDLTVPTLNFSVESTKDWRHPVKLEDGSNKRSIMYYNTTDIPATAPGWFDYYDQPSAELRRIALLLAYSGMDYPNIRQGARQEACGGSYNCTYEQSFTGPSYRCEEVASDVDDTEGSDDFGAPFNVSILAPQGSYVYYAEVDKGAYSRPQNVEFRAGNGGIPVGEAPLDLGVFRSEPVLWIGYAFNSTEKLAADDPLATNWTHRYDSRIIRCIHMEARYTVKWNFTEPSFKSTIELEHQAPVVDTDFPRGVDGKVNYTAMPEPTDNHISPRHNVGLYKKTAAYHAIGDMFREFLRGHVDITAPKPGPYYAQVHSNVTMTRLVQKNREPKRNLTAEIESFYSDMVLSLLSVPEMLVVTEEKLTVNRSRLQSSFIYLPQRLRQCYAPVVFITLLILLSGALTIWQDGTTFSTGFSRILVTTRNTTLDDISRGACLGNDPFPMELMRTRLQFGALVGGEENYLPNDTYQGSGGPQGISHCAFGVASEVVPIVRGVPYAGLNRRRSRGKVTKIKMEVG</sequence>
<dbReference type="GeneID" id="96084592"/>
<feature type="transmembrane region" description="Helical" evidence="2">
    <location>
        <begin position="184"/>
        <end position="205"/>
    </location>
</feature>
<dbReference type="Proteomes" id="UP001578633">
    <property type="component" value="Chromosome 3"/>
</dbReference>
<dbReference type="PANTHER" id="PTHR35041">
    <property type="entry name" value="MEDIATOR OF RNA POLYMERASE II TRANSCRIPTION SUBUNIT 1"/>
    <property type="match status" value="1"/>
</dbReference>